<gene>
    <name evidence="2" type="ORF">FGF68_02245</name>
</gene>
<dbReference type="SUPFAM" id="SSF51306">
    <property type="entry name" value="LexA/Signal peptidase"/>
    <property type="match status" value="1"/>
</dbReference>
<dbReference type="InterPro" id="IPR036286">
    <property type="entry name" value="LexA/Signal_pep-like_sf"/>
</dbReference>
<protein>
    <recommendedName>
        <fullName evidence="1">Peptidase S26 domain-containing protein</fullName>
    </recommendedName>
</protein>
<evidence type="ECO:0000259" key="1">
    <source>
        <dbReference type="Pfam" id="PF10502"/>
    </source>
</evidence>
<dbReference type="EMBL" id="VDCI01000001">
    <property type="protein sequence ID" value="TNJ38020.1"/>
    <property type="molecule type" value="Genomic_DNA"/>
</dbReference>
<dbReference type="GO" id="GO:0004252">
    <property type="term" value="F:serine-type endopeptidase activity"/>
    <property type="evidence" value="ECO:0007669"/>
    <property type="project" value="InterPro"/>
</dbReference>
<dbReference type="Pfam" id="PF10502">
    <property type="entry name" value="Peptidase_S26"/>
    <property type="match status" value="1"/>
</dbReference>
<dbReference type="Proteomes" id="UP000309544">
    <property type="component" value="Unassembled WGS sequence"/>
</dbReference>
<dbReference type="GO" id="GO:0006465">
    <property type="term" value="P:signal peptide processing"/>
    <property type="evidence" value="ECO:0007669"/>
    <property type="project" value="InterPro"/>
</dbReference>
<dbReference type="InterPro" id="IPR019533">
    <property type="entry name" value="Peptidase_S26"/>
</dbReference>
<organism evidence="2 3">
    <name type="scientific">Prosthecochloris vibrioformis</name>
    <name type="common">Chlorobium vibrioforme</name>
    <dbReference type="NCBI Taxonomy" id="1098"/>
    <lineage>
        <taxon>Bacteria</taxon>
        <taxon>Pseudomonadati</taxon>
        <taxon>Chlorobiota</taxon>
        <taxon>Chlorobiia</taxon>
        <taxon>Chlorobiales</taxon>
        <taxon>Chlorobiaceae</taxon>
        <taxon>Prosthecochloris</taxon>
    </lineage>
</organism>
<keyword evidence="3" id="KW-1185">Reference proteome</keyword>
<dbReference type="AlphaFoldDB" id="A0A5C4S3H5"/>
<reference evidence="2 3" key="1">
    <citation type="submission" date="2019-05" db="EMBL/GenBank/DDBJ databases">
        <title>Draft Whole-Genome sequence of the green sulfur bacterium Prosthecochloris vibrioformis DSM 260.</title>
        <authorList>
            <person name="Meyer T.E."/>
            <person name="Kyndt J.A."/>
        </authorList>
    </citation>
    <scope>NUCLEOTIDE SEQUENCE [LARGE SCALE GENOMIC DNA]</scope>
    <source>
        <strain evidence="2 3">DSM 260</strain>
    </source>
</reference>
<accession>A0A5C4S3H5</accession>
<name>A0A5C4S3H5_PROVB</name>
<comment type="caution">
    <text evidence="2">The sequence shown here is derived from an EMBL/GenBank/DDBJ whole genome shotgun (WGS) entry which is preliminary data.</text>
</comment>
<sequence length="166" mass="18573">MRPFFPLLSSIAFLLILVLFLHSLPYPPVIYNATDSLPHGFYLVRPGRVYHKGQLVVCEVPEHVRALVVSRQWLKEDGLFIKTIVGIPGDTARVRKGQFVVNDTDFGPVHKYDSQGGKLPAYVYDACSVNGYILAAPGKERSFDSRYFGPVRPELILGEAIPLVLF</sequence>
<evidence type="ECO:0000313" key="3">
    <source>
        <dbReference type="Proteomes" id="UP000309544"/>
    </source>
</evidence>
<proteinExistence type="predicted"/>
<feature type="domain" description="Peptidase S26" evidence="1">
    <location>
        <begin position="11"/>
        <end position="161"/>
    </location>
</feature>
<dbReference type="Gene3D" id="2.10.109.10">
    <property type="entry name" value="Umud Fragment, subunit A"/>
    <property type="match status" value="1"/>
</dbReference>
<evidence type="ECO:0000313" key="2">
    <source>
        <dbReference type="EMBL" id="TNJ38020.1"/>
    </source>
</evidence>
<dbReference type="RefSeq" id="WP_139626158.1">
    <property type="nucleotide sequence ID" value="NZ_VDCI01000001.1"/>
</dbReference>